<reference evidence="1" key="2">
    <citation type="submission" date="2021-01" db="EMBL/GenBank/DDBJ databases">
        <authorList>
            <person name="Stull G."/>
            <person name="Qu X.-J."/>
            <person name="Parins-Fukuchi C."/>
            <person name="Yang Y.-Y."/>
            <person name="Yang J.-B."/>
            <person name="Yang Z.-Y."/>
            <person name="Hu Y."/>
            <person name="Ma H."/>
            <person name="Soltis P."/>
            <person name="Soltis D."/>
            <person name="Li D.-Z."/>
            <person name="Smith S."/>
            <person name="Yi T.-S."/>
        </authorList>
    </citation>
    <scope>NUCLEOTIDE SEQUENCE</scope>
</reference>
<dbReference type="AlphaFoldDB" id="A0A8F8XBB6"/>
<dbReference type="EMBL" id="MW470995">
    <property type="protein sequence ID" value="QYB22633.1"/>
    <property type="molecule type" value="Genomic_DNA"/>
</dbReference>
<evidence type="ECO:0000313" key="1">
    <source>
        <dbReference type="EMBL" id="QYB22633.1"/>
    </source>
</evidence>
<keyword evidence="1" id="KW-0689">Ribosomal protein</keyword>
<dbReference type="GO" id="GO:0005840">
    <property type="term" value="C:ribosome"/>
    <property type="evidence" value="ECO:0007669"/>
    <property type="project" value="UniProtKB-KW"/>
</dbReference>
<accession>A0A8F8XBB6</accession>
<dbReference type="InterPro" id="IPR023803">
    <property type="entry name" value="Ribosomal_bS16_dom_sf"/>
</dbReference>
<dbReference type="SUPFAM" id="SSF54565">
    <property type="entry name" value="Ribosomal protein S16"/>
    <property type="match status" value="1"/>
</dbReference>
<sequence>MIKIRLKACGRKQHKNETRLIYSAIVHFLELGAQPTETVHGIFRA</sequence>
<keyword evidence="1" id="KW-0934">Plastid</keyword>
<protein>
    <submittedName>
        <fullName evidence="1">Ribosomal protein S16</fullName>
    </submittedName>
</protein>
<proteinExistence type="predicted"/>
<keyword evidence="1" id="KW-0687">Ribonucleoprotein</keyword>
<geneLocation type="chloroplast" evidence="1"/>
<gene>
    <name evidence="1" type="primary">rps16</name>
</gene>
<name>A0A8F8XBB6_TAXDI</name>
<organism evidence="1">
    <name type="scientific">Taxodium distichum</name>
    <name type="common">Bald cypress</name>
    <name type="synonym">Cupressus disticha</name>
    <dbReference type="NCBI Taxonomy" id="28982"/>
    <lineage>
        <taxon>Eukaryota</taxon>
        <taxon>Viridiplantae</taxon>
        <taxon>Streptophyta</taxon>
        <taxon>Embryophyta</taxon>
        <taxon>Tracheophyta</taxon>
        <taxon>Spermatophyta</taxon>
        <taxon>Pinopsida</taxon>
        <taxon>Pinidae</taxon>
        <taxon>Conifers II</taxon>
        <taxon>Cupressales</taxon>
        <taxon>Cupressaceae</taxon>
        <taxon>Taxodium</taxon>
    </lineage>
</organism>
<keyword evidence="1" id="KW-0150">Chloroplast</keyword>
<reference evidence="1" key="1">
    <citation type="journal article" date="2021" name="Nat. Plants">
        <title>Gene duplications and phylogenomic conflict underlie major pulses of phenotypic evolution in gymnosperms.</title>
        <authorList>
            <person name="Stull G.W."/>
            <person name="Qu X.J."/>
            <person name="Parins-Fukuchi C."/>
            <person name="Yang Y.Y."/>
            <person name="Yang J.B."/>
            <person name="Yang Z.Y."/>
            <person name="Hu Y."/>
            <person name="Ma H."/>
            <person name="Soltis P.S."/>
            <person name="Soltis D.E."/>
            <person name="Li D.Z."/>
            <person name="Smith S.A."/>
            <person name="Yi T.S."/>
        </authorList>
    </citation>
    <scope>NUCLEOTIDE SEQUENCE</scope>
</reference>